<keyword evidence="2" id="KW-0677">Repeat</keyword>
<dbReference type="InterPro" id="IPR002048">
    <property type="entry name" value="EF_hand_dom"/>
</dbReference>
<gene>
    <name evidence="5" type="ORF">TCHU04912_LOCUS21959</name>
</gene>
<dbReference type="PANTHER" id="PTHR10891">
    <property type="entry name" value="EF-HAND CALCIUM-BINDING DOMAIN CONTAINING PROTEIN"/>
    <property type="match status" value="1"/>
</dbReference>
<keyword evidence="1" id="KW-0479">Metal-binding</keyword>
<dbReference type="AlphaFoldDB" id="A0A7S1T928"/>
<feature type="domain" description="EF-hand" evidence="4">
    <location>
        <begin position="78"/>
        <end position="113"/>
    </location>
</feature>
<reference evidence="5" key="1">
    <citation type="submission" date="2021-01" db="EMBL/GenBank/DDBJ databases">
        <authorList>
            <person name="Corre E."/>
            <person name="Pelletier E."/>
            <person name="Niang G."/>
            <person name="Scheremetjew M."/>
            <person name="Finn R."/>
            <person name="Kale V."/>
            <person name="Holt S."/>
            <person name="Cochrane G."/>
            <person name="Meng A."/>
            <person name="Brown T."/>
            <person name="Cohen L."/>
        </authorList>
    </citation>
    <scope>NUCLEOTIDE SEQUENCE</scope>
    <source>
        <strain evidence="5">PLY429</strain>
    </source>
</reference>
<dbReference type="InterPro" id="IPR039647">
    <property type="entry name" value="EF_hand_pair_protein_CML-like"/>
</dbReference>
<dbReference type="CDD" id="cd00051">
    <property type="entry name" value="EFh"/>
    <property type="match status" value="1"/>
</dbReference>
<name>A0A7S1T928_9CHLO</name>
<proteinExistence type="predicted"/>
<dbReference type="Gene3D" id="1.10.238.10">
    <property type="entry name" value="EF-hand"/>
    <property type="match status" value="1"/>
</dbReference>
<dbReference type="PROSITE" id="PS50222">
    <property type="entry name" value="EF_HAND_2"/>
    <property type="match status" value="2"/>
</dbReference>
<dbReference type="InterPro" id="IPR011992">
    <property type="entry name" value="EF-hand-dom_pair"/>
</dbReference>
<feature type="domain" description="EF-hand" evidence="4">
    <location>
        <begin position="42"/>
        <end position="77"/>
    </location>
</feature>
<dbReference type="InterPro" id="IPR018247">
    <property type="entry name" value="EF_Hand_1_Ca_BS"/>
</dbReference>
<dbReference type="EMBL" id="HBGG01042484">
    <property type="protein sequence ID" value="CAD9228214.1"/>
    <property type="molecule type" value="Transcribed_RNA"/>
</dbReference>
<evidence type="ECO:0000313" key="5">
    <source>
        <dbReference type="EMBL" id="CAD9228214.1"/>
    </source>
</evidence>
<dbReference type="SUPFAM" id="SSF47473">
    <property type="entry name" value="EF-hand"/>
    <property type="match status" value="1"/>
</dbReference>
<keyword evidence="3" id="KW-0106">Calcium</keyword>
<dbReference type="Pfam" id="PF13499">
    <property type="entry name" value="EF-hand_7"/>
    <property type="match status" value="1"/>
</dbReference>
<evidence type="ECO:0000256" key="2">
    <source>
        <dbReference type="ARBA" id="ARBA00022737"/>
    </source>
</evidence>
<evidence type="ECO:0000259" key="4">
    <source>
        <dbReference type="PROSITE" id="PS50222"/>
    </source>
</evidence>
<accession>A0A7S1T928</accession>
<dbReference type="GO" id="GO:0005509">
    <property type="term" value="F:calcium ion binding"/>
    <property type="evidence" value="ECO:0007669"/>
    <property type="project" value="InterPro"/>
</dbReference>
<organism evidence="5">
    <name type="scientific">Tetraselmis chuii</name>
    <dbReference type="NCBI Taxonomy" id="63592"/>
    <lineage>
        <taxon>Eukaryota</taxon>
        <taxon>Viridiplantae</taxon>
        <taxon>Chlorophyta</taxon>
        <taxon>core chlorophytes</taxon>
        <taxon>Chlorodendrophyceae</taxon>
        <taxon>Chlorodendrales</taxon>
        <taxon>Chlorodendraceae</taxon>
        <taxon>Tetraselmis</taxon>
    </lineage>
</organism>
<protein>
    <recommendedName>
        <fullName evidence="4">EF-hand domain-containing protein</fullName>
    </recommendedName>
</protein>
<evidence type="ECO:0000256" key="3">
    <source>
        <dbReference type="ARBA" id="ARBA00022837"/>
    </source>
</evidence>
<sequence length="125" mass="14140">MPFKTEDGWVSRHEVAQKEHAWQKARSHLLEKLGPAVEDESLLKEKAELIFKEIDENSNGKIDAGELRSAMGRAGIELTAKELHAMVRHVDADGDGLIDISEFEKLLSEEVRVYKRRTETPCVIS</sequence>
<dbReference type="SMART" id="SM00054">
    <property type="entry name" value="EFh"/>
    <property type="match status" value="2"/>
</dbReference>
<dbReference type="PROSITE" id="PS00018">
    <property type="entry name" value="EF_HAND_1"/>
    <property type="match status" value="2"/>
</dbReference>
<evidence type="ECO:0000256" key="1">
    <source>
        <dbReference type="ARBA" id="ARBA00022723"/>
    </source>
</evidence>